<accession>A0A172WH20</accession>
<organism evidence="1 2">
    <name type="scientific">Thermococcus piezophilus</name>
    <dbReference type="NCBI Taxonomy" id="1712654"/>
    <lineage>
        <taxon>Archaea</taxon>
        <taxon>Methanobacteriati</taxon>
        <taxon>Methanobacteriota</taxon>
        <taxon>Thermococci</taxon>
        <taxon>Thermococcales</taxon>
        <taxon>Thermococcaceae</taxon>
        <taxon>Thermococcus</taxon>
    </lineage>
</organism>
<name>A0A172WH20_9EURY</name>
<evidence type="ECO:0000313" key="1">
    <source>
        <dbReference type="EMBL" id="ANF22669.1"/>
    </source>
</evidence>
<dbReference type="GeneID" id="28495610"/>
<dbReference type="Proteomes" id="UP000076969">
    <property type="component" value="Chromosome"/>
</dbReference>
<dbReference type="RefSeq" id="WP_068665593.1">
    <property type="nucleotide sequence ID" value="NZ_CP015520.1"/>
</dbReference>
<gene>
    <name evidence="1" type="ORF">A7C91_05410</name>
</gene>
<sequence length="164" mass="18734">MGVKTSELDQVSCLFSPKEFGQLLAQAWLNGWDANDAKKLAEKFEKEYPYFGNIWFKGATLSCGVFDGGWVILDKEGVKHIIKRHILTRAYRSKDKFKYLSAQDIMREIKETIRNPDDVDCGKKPNSMLLVRYSPKLGTKMAVVLEKVGNGWYRIVTAFPASKY</sequence>
<protein>
    <submittedName>
        <fullName evidence="1">Uncharacterized protein</fullName>
    </submittedName>
</protein>
<dbReference type="AlphaFoldDB" id="A0A172WH20"/>
<keyword evidence="2" id="KW-1185">Reference proteome</keyword>
<dbReference type="STRING" id="1712654.A7C91_05410"/>
<dbReference type="OrthoDB" id="101448at2157"/>
<reference evidence="2" key="1">
    <citation type="journal article" date="2016" name="Syst. Appl. Microbiol.">
        <title>Thermococcus piezophilus sp. nov., a novel hyperthermophilic and piezophilic archaeon with a broad pressure range for growth, isolated from a deepest hydrothermal vent at the Mid-Cayman Rise.</title>
        <authorList>
            <person name="Dalmasso C."/>
            <person name="Oger P."/>
            <person name="Selva G."/>
            <person name="Courtine D."/>
            <person name="L'Haridon S."/>
            <person name="Garlaschelli A."/>
            <person name="Roussel E."/>
            <person name="Miyazaki J."/>
            <person name="Reveillaud J."/>
            <person name="Jebbar M."/>
            <person name="Takai K."/>
            <person name="Maignien L."/>
            <person name="Alain K."/>
        </authorList>
    </citation>
    <scope>NUCLEOTIDE SEQUENCE [LARGE SCALE GENOMIC DNA]</scope>
    <source>
        <strain evidence="2">CDGS</strain>
    </source>
</reference>
<dbReference type="EMBL" id="CP015520">
    <property type="protein sequence ID" value="ANF22669.1"/>
    <property type="molecule type" value="Genomic_DNA"/>
</dbReference>
<proteinExistence type="predicted"/>
<dbReference type="KEGG" id="tpie:A7C91_05410"/>
<evidence type="ECO:0000313" key="2">
    <source>
        <dbReference type="Proteomes" id="UP000076969"/>
    </source>
</evidence>